<reference evidence="2 3" key="1">
    <citation type="submission" date="2019-05" db="EMBL/GenBank/DDBJ databases">
        <title>Genome of Alcanivorax gelatiniphagus, an oil degrading marine bacteria.</title>
        <authorList>
            <person name="Kwon K.K."/>
        </authorList>
    </citation>
    <scope>NUCLEOTIDE SEQUENCE [LARGE SCALE GENOMIC DNA]</scope>
    <source>
        <strain evidence="2 3">MEBiC 08158</strain>
    </source>
</reference>
<keyword evidence="3" id="KW-1185">Reference proteome</keyword>
<accession>A0ABY2XMH2</accession>
<proteinExistence type="predicted"/>
<evidence type="ECO:0000256" key="1">
    <source>
        <dbReference type="ARBA" id="ARBA00022649"/>
    </source>
</evidence>
<evidence type="ECO:0000313" key="2">
    <source>
        <dbReference type="EMBL" id="TMW12839.1"/>
    </source>
</evidence>
<dbReference type="Proteomes" id="UP000739180">
    <property type="component" value="Unassembled WGS sequence"/>
</dbReference>
<dbReference type="SUPFAM" id="SSF143011">
    <property type="entry name" value="RelE-like"/>
    <property type="match status" value="1"/>
</dbReference>
<sequence>MHEIEWTKTAVKQLRGIQPPKQRTAILDAVKALARCPTHATSVRALRGHRAGYRLRVGRYRVLFDVDDGVRILTVQEVKKRDERTYQG</sequence>
<comment type="caution">
    <text evidence="2">The sequence shown here is derived from an EMBL/GenBank/DDBJ whole genome shotgun (WGS) entry which is preliminary data.</text>
</comment>
<evidence type="ECO:0000313" key="3">
    <source>
        <dbReference type="Proteomes" id="UP000739180"/>
    </source>
</evidence>
<dbReference type="PANTHER" id="PTHR38813:SF1">
    <property type="entry name" value="TOXIN RELE1-RELATED"/>
    <property type="match status" value="1"/>
</dbReference>
<dbReference type="InterPro" id="IPR035093">
    <property type="entry name" value="RelE/ParE_toxin_dom_sf"/>
</dbReference>
<dbReference type="PANTHER" id="PTHR38813">
    <property type="match status" value="1"/>
</dbReference>
<dbReference type="RefSeq" id="WP_138772360.1">
    <property type="nucleotide sequence ID" value="NZ_JBHSSX010000082.1"/>
</dbReference>
<gene>
    <name evidence="2" type="ORF">FGS76_09305</name>
</gene>
<keyword evidence="1" id="KW-1277">Toxin-antitoxin system</keyword>
<dbReference type="EMBL" id="VCQT01000029">
    <property type="protein sequence ID" value="TMW12839.1"/>
    <property type="molecule type" value="Genomic_DNA"/>
</dbReference>
<name>A0ABY2XMH2_9GAMM</name>
<dbReference type="InterPro" id="IPR052747">
    <property type="entry name" value="TA_system_RelE_toxin"/>
</dbReference>
<dbReference type="Gene3D" id="3.30.2310.20">
    <property type="entry name" value="RelE-like"/>
    <property type="match status" value="1"/>
</dbReference>
<dbReference type="InterPro" id="IPR007712">
    <property type="entry name" value="RelE/ParE_toxin"/>
</dbReference>
<protein>
    <submittedName>
        <fullName evidence="2">Type II toxin-antitoxin system RelE/ParE family toxin</fullName>
    </submittedName>
</protein>
<dbReference type="Pfam" id="PF05016">
    <property type="entry name" value="ParE_toxin"/>
    <property type="match status" value="1"/>
</dbReference>
<organism evidence="2 3">
    <name type="scientific">Alloalcanivorax gelatiniphagus</name>
    <dbReference type="NCBI Taxonomy" id="1194167"/>
    <lineage>
        <taxon>Bacteria</taxon>
        <taxon>Pseudomonadati</taxon>
        <taxon>Pseudomonadota</taxon>
        <taxon>Gammaproteobacteria</taxon>
        <taxon>Oceanospirillales</taxon>
        <taxon>Alcanivoracaceae</taxon>
        <taxon>Alloalcanivorax</taxon>
    </lineage>
</organism>